<dbReference type="SUPFAM" id="SSF53448">
    <property type="entry name" value="Nucleotide-diphospho-sugar transferases"/>
    <property type="match status" value="1"/>
</dbReference>
<keyword evidence="10" id="KW-1185">Reference proteome</keyword>
<keyword evidence="2" id="KW-0328">Glycosyltransferase</keyword>
<dbReference type="InterPro" id="IPR050256">
    <property type="entry name" value="Glycosyltransferase_2"/>
</dbReference>
<dbReference type="InterPro" id="IPR001173">
    <property type="entry name" value="Glyco_trans_2-like"/>
</dbReference>
<keyword evidence="5" id="KW-0448">Lipopolysaccharide biosynthesis</keyword>
<dbReference type="CDD" id="cd04179">
    <property type="entry name" value="DPM_DPG-synthase_like"/>
    <property type="match status" value="1"/>
</dbReference>
<evidence type="ECO:0000256" key="6">
    <source>
        <dbReference type="ARBA" id="ARBA00022989"/>
    </source>
</evidence>
<dbReference type="EMBL" id="MQWD01000001">
    <property type="protein sequence ID" value="PAP77765.1"/>
    <property type="molecule type" value="Genomic_DNA"/>
</dbReference>
<evidence type="ECO:0000256" key="3">
    <source>
        <dbReference type="ARBA" id="ARBA00022679"/>
    </source>
</evidence>
<evidence type="ECO:0000256" key="5">
    <source>
        <dbReference type="ARBA" id="ARBA00022985"/>
    </source>
</evidence>
<dbReference type="GO" id="GO:0099621">
    <property type="term" value="F:undecaprenyl-phosphate 4-deoxy-4-formamido-L-arabinose transferase activity"/>
    <property type="evidence" value="ECO:0007669"/>
    <property type="project" value="TreeGrafter"/>
</dbReference>
<keyword evidence="6" id="KW-1133">Transmembrane helix</keyword>
<dbReference type="Pfam" id="PF00535">
    <property type="entry name" value="Glycos_transf_2"/>
    <property type="match status" value="1"/>
</dbReference>
<dbReference type="RefSeq" id="WP_095511429.1">
    <property type="nucleotide sequence ID" value="NZ_MQWD01000001.1"/>
</dbReference>
<keyword evidence="7" id="KW-0472">Membrane</keyword>
<evidence type="ECO:0000259" key="8">
    <source>
        <dbReference type="Pfam" id="PF00535"/>
    </source>
</evidence>
<evidence type="ECO:0000313" key="9">
    <source>
        <dbReference type="EMBL" id="PAP77765.1"/>
    </source>
</evidence>
<name>A0A271J488_9BACT</name>
<feature type="domain" description="Glycosyltransferase 2-like" evidence="8">
    <location>
        <begin position="6"/>
        <end position="168"/>
    </location>
</feature>
<evidence type="ECO:0000256" key="7">
    <source>
        <dbReference type="ARBA" id="ARBA00023136"/>
    </source>
</evidence>
<dbReference type="PANTHER" id="PTHR48090:SF3">
    <property type="entry name" value="UNDECAPRENYL-PHOSPHATE 4-DEOXY-4-FORMAMIDO-L-ARABINOSE TRANSFERASE"/>
    <property type="match status" value="1"/>
</dbReference>
<dbReference type="Proteomes" id="UP000216339">
    <property type="component" value="Unassembled WGS sequence"/>
</dbReference>
<evidence type="ECO:0000256" key="1">
    <source>
        <dbReference type="ARBA" id="ARBA00022475"/>
    </source>
</evidence>
<proteinExistence type="predicted"/>
<keyword evidence="4" id="KW-0812">Transmembrane</keyword>
<dbReference type="Gene3D" id="3.90.550.10">
    <property type="entry name" value="Spore Coat Polysaccharide Biosynthesis Protein SpsA, Chain A"/>
    <property type="match status" value="1"/>
</dbReference>
<keyword evidence="1" id="KW-1003">Cell membrane</keyword>
<organism evidence="9 10">
    <name type="scientific">Rubrivirga marina</name>
    <dbReference type="NCBI Taxonomy" id="1196024"/>
    <lineage>
        <taxon>Bacteria</taxon>
        <taxon>Pseudomonadati</taxon>
        <taxon>Rhodothermota</taxon>
        <taxon>Rhodothermia</taxon>
        <taxon>Rhodothermales</taxon>
        <taxon>Rubricoccaceae</taxon>
        <taxon>Rubrivirga</taxon>
    </lineage>
</organism>
<dbReference type="AlphaFoldDB" id="A0A271J488"/>
<evidence type="ECO:0000313" key="10">
    <source>
        <dbReference type="Proteomes" id="UP000216339"/>
    </source>
</evidence>
<dbReference type="InterPro" id="IPR029044">
    <property type="entry name" value="Nucleotide-diphossugar_trans"/>
</dbReference>
<dbReference type="GO" id="GO:0005886">
    <property type="term" value="C:plasma membrane"/>
    <property type="evidence" value="ECO:0007669"/>
    <property type="project" value="TreeGrafter"/>
</dbReference>
<dbReference type="PANTHER" id="PTHR48090">
    <property type="entry name" value="UNDECAPRENYL-PHOSPHATE 4-DEOXY-4-FORMAMIDO-L-ARABINOSE TRANSFERASE-RELATED"/>
    <property type="match status" value="1"/>
</dbReference>
<evidence type="ECO:0000256" key="4">
    <source>
        <dbReference type="ARBA" id="ARBA00022692"/>
    </source>
</evidence>
<gene>
    <name evidence="9" type="ORF">BSZ37_15580</name>
</gene>
<sequence>MPPAVSLVLPAFNEVENLEDAVAQARGPLQDIDPAWELVIVDDGSDDGTGALADRIALADPHVRVVHHAENRGKGVALRSGVAAARAPVVAYTDADLPFDMEALGRAHARLVETGADLVAGLRTNREQYSLRRRVLSGTYNALFRALLGVPLDDVGFALKVMRRETFERADLQSDGGFIDAELMAWAHRSGLYIERVGVEFTPRVRGTSTMAEPASVAGILRDLMLFRLGRLRPRRAALPRETPA</sequence>
<dbReference type="GO" id="GO:0009103">
    <property type="term" value="P:lipopolysaccharide biosynthetic process"/>
    <property type="evidence" value="ECO:0007669"/>
    <property type="project" value="UniProtKB-KW"/>
</dbReference>
<evidence type="ECO:0000256" key="2">
    <source>
        <dbReference type="ARBA" id="ARBA00022676"/>
    </source>
</evidence>
<accession>A0A271J488</accession>
<keyword evidence="3" id="KW-0808">Transferase</keyword>
<protein>
    <recommendedName>
        <fullName evidence="8">Glycosyltransferase 2-like domain-containing protein</fullName>
    </recommendedName>
</protein>
<comment type="caution">
    <text evidence="9">The sequence shown here is derived from an EMBL/GenBank/DDBJ whole genome shotgun (WGS) entry which is preliminary data.</text>
</comment>
<dbReference type="OrthoDB" id="9810303at2"/>
<reference evidence="9 10" key="1">
    <citation type="submission" date="2016-11" db="EMBL/GenBank/DDBJ databases">
        <title>Study of marine rhodopsin-containing bacteria.</title>
        <authorList>
            <person name="Yoshizawa S."/>
            <person name="Kumagai Y."/>
            <person name="Kogure K."/>
        </authorList>
    </citation>
    <scope>NUCLEOTIDE SEQUENCE [LARGE SCALE GENOMIC DNA]</scope>
    <source>
        <strain evidence="9 10">SAORIC-28</strain>
    </source>
</reference>